<accession>A0A1F6MRR7</accession>
<evidence type="ECO:0008006" key="3">
    <source>
        <dbReference type="Google" id="ProtNLM"/>
    </source>
</evidence>
<dbReference type="STRING" id="1798692.A3G00_02670"/>
<sequence>MLVGTKQIQMKKRGNMSAMTAAYLAAMAKSYSNQEGGIMIPADQLDQVVEIPLGFQPLGISSRPSPDGAGDDVLIAAYFEPAICRALVTRDENGLHFNVDWIRGVNHGIQSVRLFPDISQPGGANRAQCVFWGPDGNVWVSRNGERDFYVLSPPDKPDGRWTLTSKVILPSDDKGDQIHAGHMDSDGVIYTIESTQSPDKWRRRYYERRDDRWLQAELGICATLTYGLAKEPDGTVWTISDFRSNNLAKGLYYENRLVVPDICGNGIAFLSDGSALVARYGQSYPGCFNGIPGALVYVPAAMLKV</sequence>
<dbReference type="AlphaFoldDB" id="A0A1F6MRR7"/>
<name>A0A1F6MRR7_9BACT</name>
<organism evidence="1 2">
    <name type="scientific">Candidatus Magasanikbacteria bacterium RIFCSPLOWO2_12_FULL_43_12</name>
    <dbReference type="NCBI Taxonomy" id="1798692"/>
    <lineage>
        <taxon>Bacteria</taxon>
        <taxon>Candidatus Magasanikiibacteriota</taxon>
    </lineage>
</organism>
<dbReference type="SUPFAM" id="SSF63829">
    <property type="entry name" value="Calcium-dependent phosphotriesterase"/>
    <property type="match status" value="1"/>
</dbReference>
<proteinExistence type="predicted"/>
<dbReference type="Gene3D" id="2.115.10.10">
    <property type="entry name" value="Tachylectin 2"/>
    <property type="match status" value="1"/>
</dbReference>
<gene>
    <name evidence="1" type="ORF">A3G00_02670</name>
</gene>
<dbReference type="Proteomes" id="UP000178347">
    <property type="component" value="Unassembled WGS sequence"/>
</dbReference>
<protein>
    <recommendedName>
        <fullName evidence="3">SMP-30/Gluconolactonase/LRE-like region domain-containing protein</fullName>
    </recommendedName>
</protein>
<evidence type="ECO:0000313" key="2">
    <source>
        <dbReference type="Proteomes" id="UP000178347"/>
    </source>
</evidence>
<comment type="caution">
    <text evidence="1">The sequence shown here is derived from an EMBL/GenBank/DDBJ whole genome shotgun (WGS) entry which is preliminary data.</text>
</comment>
<dbReference type="EMBL" id="MFQN01000019">
    <property type="protein sequence ID" value="OGH74332.1"/>
    <property type="molecule type" value="Genomic_DNA"/>
</dbReference>
<evidence type="ECO:0000313" key="1">
    <source>
        <dbReference type="EMBL" id="OGH74332.1"/>
    </source>
</evidence>
<reference evidence="1 2" key="1">
    <citation type="journal article" date="2016" name="Nat. Commun.">
        <title>Thousands of microbial genomes shed light on interconnected biogeochemical processes in an aquifer system.</title>
        <authorList>
            <person name="Anantharaman K."/>
            <person name="Brown C.T."/>
            <person name="Hug L.A."/>
            <person name="Sharon I."/>
            <person name="Castelle C.J."/>
            <person name="Probst A.J."/>
            <person name="Thomas B.C."/>
            <person name="Singh A."/>
            <person name="Wilkins M.J."/>
            <person name="Karaoz U."/>
            <person name="Brodie E.L."/>
            <person name="Williams K.H."/>
            <person name="Hubbard S.S."/>
            <person name="Banfield J.F."/>
        </authorList>
    </citation>
    <scope>NUCLEOTIDE SEQUENCE [LARGE SCALE GENOMIC DNA]</scope>
</reference>